<feature type="compositionally biased region" description="Basic residues" evidence="1">
    <location>
        <begin position="1"/>
        <end position="14"/>
    </location>
</feature>
<dbReference type="OrthoDB" id="4741229at2"/>
<keyword evidence="2" id="KW-1133">Transmembrane helix</keyword>
<accession>A0A7I7YQI8</accession>
<protein>
    <submittedName>
        <fullName evidence="3">Uncharacterized protein</fullName>
    </submittedName>
</protein>
<evidence type="ECO:0000313" key="3">
    <source>
        <dbReference type="EMBL" id="BBZ43939.1"/>
    </source>
</evidence>
<proteinExistence type="predicted"/>
<gene>
    <name evidence="3" type="ORF">MPRM_12200</name>
</gene>
<name>A0A7I7YQI8_9MYCO</name>
<keyword evidence="2" id="KW-0472">Membrane</keyword>
<dbReference type="EMBL" id="AP022614">
    <property type="protein sequence ID" value="BBZ43939.1"/>
    <property type="molecule type" value="Genomic_DNA"/>
</dbReference>
<evidence type="ECO:0000313" key="4">
    <source>
        <dbReference type="Proteomes" id="UP000467105"/>
    </source>
</evidence>
<feature type="region of interest" description="Disordered" evidence="1">
    <location>
        <begin position="1"/>
        <end position="27"/>
    </location>
</feature>
<evidence type="ECO:0000256" key="1">
    <source>
        <dbReference type="SAM" id="MobiDB-lite"/>
    </source>
</evidence>
<dbReference type="Proteomes" id="UP000467105">
    <property type="component" value="Chromosome"/>
</dbReference>
<sequence length="205" mass="20977">MAKPRTHRAARRSTPHQTDESPAGSARAEHIAVAGGASLMLVIGVLAGWAHHSLSTARPAGPTAATAESSISAPARAQLRAWLPHAQPAIDALISARHDIASAAASNDVARTGATCQGASGAVAGLVGSLPSPDTALNTALQRAVDNYRLGLHNCIEGAARQDSDDFAQAATYLGQANDEIQAAVNLLECDLPDFTPRGQAVLTV</sequence>
<reference evidence="3 4" key="1">
    <citation type="journal article" date="2019" name="Emerg. Microbes Infect.">
        <title>Comprehensive subspecies identification of 175 nontuberculous mycobacteria species based on 7547 genomic profiles.</title>
        <authorList>
            <person name="Matsumoto Y."/>
            <person name="Kinjo T."/>
            <person name="Motooka D."/>
            <person name="Nabeya D."/>
            <person name="Jung N."/>
            <person name="Uechi K."/>
            <person name="Horii T."/>
            <person name="Iida T."/>
            <person name="Fujita J."/>
            <person name="Nakamura S."/>
        </authorList>
    </citation>
    <scope>NUCLEOTIDE SEQUENCE [LARGE SCALE GENOMIC DNA]</scope>
    <source>
        <strain evidence="3 4">JCM 14742</strain>
    </source>
</reference>
<dbReference type="RefSeq" id="WP_085271485.1">
    <property type="nucleotide sequence ID" value="NZ_AP022614.1"/>
</dbReference>
<organism evidence="3 4">
    <name type="scientific">Mycobacterium parmense</name>
    <dbReference type="NCBI Taxonomy" id="185642"/>
    <lineage>
        <taxon>Bacteria</taxon>
        <taxon>Bacillati</taxon>
        <taxon>Actinomycetota</taxon>
        <taxon>Actinomycetes</taxon>
        <taxon>Mycobacteriales</taxon>
        <taxon>Mycobacteriaceae</taxon>
        <taxon>Mycobacterium</taxon>
        <taxon>Mycobacterium simiae complex</taxon>
    </lineage>
</organism>
<dbReference type="AlphaFoldDB" id="A0A7I7YQI8"/>
<keyword evidence="2" id="KW-0812">Transmembrane</keyword>
<feature type="transmembrane region" description="Helical" evidence="2">
    <location>
        <begin position="31"/>
        <end position="50"/>
    </location>
</feature>
<evidence type="ECO:0000256" key="2">
    <source>
        <dbReference type="SAM" id="Phobius"/>
    </source>
</evidence>
<keyword evidence="4" id="KW-1185">Reference proteome</keyword>